<accession>A0A2P6MX76</accession>
<evidence type="ECO:0000313" key="2">
    <source>
        <dbReference type="EMBL" id="PRP76304.1"/>
    </source>
</evidence>
<comment type="caution">
    <text evidence="2">The sequence shown here is derived from an EMBL/GenBank/DDBJ whole genome shotgun (WGS) entry which is preliminary data.</text>
</comment>
<feature type="domain" description="Mutator-like transposase" evidence="1">
    <location>
        <begin position="256"/>
        <end position="458"/>
    </location>
</feature>
<proteinExistence type="predicted"/>
<protein>
    <recommendedName>
        <fullName evidence="1">Mutator-like transposase domain-containing protein</fullName>
    </recommendedName>
</protein>
<evidence type="ECO:0000259" key="1">
    <source>
        <dbReference type="Pfam" id="PF20700"/>
    </source>
</evidence>
<gene>
    <name evidence="2" type="ORF">PROFUN_14410</name>
</gene>
<keyword evidence="3" id="KW-1185">Reference proteome</keyword>
<dbReference type="AlphaFoldDB" id="A0A2P6MX76"/>
<organism evidence="2 3">
    <name type="scientific">Planoprotostelium fungivorum</name>
    <dbReference type="NCBI Taxonomy" id="1890364"/>
    <lineage>
        <taxon>Eukaryota</taxon>
        <taxon>Amoebozoa</taxon>
        <taxon>Evosea</taxon>
        <taxon>Variosea</taxon>
        <taxon>Cavosteliida</taxon>
        <taxon>Cavosteliaceae</taxon>
        <taxon>Planoprotostelium</taxon>
    </lineage>
</organism>
<dbReference type="Proteomes" id="UP000241769">
    <property type="component" value="Unassembled WGS sequence"/>
</dbReference>
<sequence>MPFTTKAQSRWRESIAILGRAKRPHCESDDTMQREQSSCKLLSSEVPAPLTCFVPKHSLNDLDPSMMDIPLLPDIEPAQQLDAMVAGDTTRRTPSMACQHVSTSHVQDALIVKPGTPAPQIKLRDQSHTVVLTKERAHKEPKNQPLINVRATLASITLGEEAGAAVNFVLSKKNIPLVHITGSYDACWSKRSHMHHGSASAGTGVVIGQKSHKVILRGTCFVPEHSLNDLDPSMMDIPLLPDIEPAQQLELENESFRLIHFHTMINFITTFCFCQCNGHWRYDKEDTKYGLSTRLHFSCSRCLDRQAWDTSPQIKLRDQSHTKERAHKEPKNQPLINVRATLASITLGGGASLLDRLFGFLHVPHLMTHRTFDKISRKIGSIIGITAEESKEKSRHTEVPLSEEAGAAVNFVLSKKNIPLVHITGSYDACWSKRSHMHHGSASAGTGVVIGQKSHKVILRTIVPHYYGEHTHCGKWCKGRGNPQWQSILNHTGLQSQLNSIIETFACDVNARKIAHISTKRDVQFRSSPLFAEGYEQRTQCSIHIMRGSGHHSLQRRIICCLQMIASMSSTTLSTVRGSIGSHNGIPRNIQEFREEEEAKSGIEGAEDITEEEESGGAIIFNRRGYSRWIHRKPTPEETNNSNCFGSSVFPRGDKKARRLGITTANISRYGSSTLKVRGPLSFTEFLSKKKQ</sequence>
<dbReference type="InParanoid" id="A0A2P6MX76"/>
<name>A0A2P6MX76_9EUKA</name>
<dbReference type="EMBL" id="MDYQ01000336">
    <property type="protein sequence ID" value="PRP76304.1"/>
    <property type="molecule type" value="Genomic_DNA"/>
</dbReference>
<evidence type="ECO:0000313" key="3">
    <source>
        <dbReference type="Proteomes" id="UP000241769"/>
    </source>
</evidence>
<reference evidence="2 3" key="1">
    <citation type="journal article" date="2018" name="Genome Biol. Evol.">
        <title>Multiple Roots of Fruiting Body Formation in Amoebozoa.</title>
        <authorList>
            <person name="Hillmann F."/>
            <person name="Forbes G."/>
            <person name="Novohradska S."/>
            <person name="Ferling I."/>
            <person name="Riege K."/>
            <person name="Groth M."/>
            <person name="Westermann M."/>
            <person name="Marz M."/>
            <person name="Spaller T."/>
            <person name="Winckler T."/>
            <person name="Schaap P."/>
            <person name="Glockner G."/>
        </authorList>
    </citation>
    <scope>NUCLEOTIDE SEQUENCE [LARGE SCALE GENOMIC DNA]</scope>
    <source>
        <strain evidence="2 3">Jena</strain>
    </source>
</reference>
<dbReference type="InterPro" id="IPR049012">
    <property type="entry name" value="Mutator_transp_dom"/>
</dbReference>
<dbReference type="Pfam" id="PF20700">
    <property type="entry name" value="Mutator"/>
    <property type="match status" value="1"/>
</dbReference>